<keyword evidence="1" id="KW-0812">Transmembrane</keyword>
<keyword evidence="3" id="KW-1185">Reference proteome</keyword>
<organism evidence="2 3">
    <name type="scientific">Luteimonas yindakuii</name>
    <dbReference type="NCBI Taxonomy" id="2565782"/>
    <lineage>
        <taxon>Bacteria</taxon>
        <taxon>Pseudomonadati</taxon>
        <taxon>Pseudomonadota</taxon>
        <taxon>Gammaproteobacteria</taxon>
        <taxon>Lysobacterales</taxon>
        <taxon>Lysobacteraceae</taxon>
        <taxon>Luteimonas</taxon>
    </lineage>
</organism>
<name>A0A4Z1R209_9GAMM</name>
<protein>
    <submittedName>
        <fullName evidence="2">Uncharacterized protein</fullName>
    </submittedName>
</protein>
<keyword evidence="1" id="KW-1133">Transmembrane helix</keyword>
<keyword evidence="1" id="KW-0472">Membrane</keyword>
<feature type="transmembrane region" description="Helical" evidence="1">
    <location>
        <begin position="12"/>
        <end position="45"/>
    </location>
</feature>
<comment type="caution">
    <text evidence="2">The sequence shown here is derived from an EMBL/GenBank/DDBJ whole genome shotgun (WGS) entry which is preliminary data.</text>
</comment>
<dbReference type="RefSeq" id="WP_134672937.1">
    <property type="nucleotide sequence ID" value="NZ_SPUH01000001.1"/>
</dbReference>
<sequence length="67" mass="7219">MSNDEAVMDPMWLVLGLLLGAVLGWFAGNVVLGLVFGIPCGIMAGVVARGRRMRRIEPARPGAARRR</sequence>
<evidence type="ECO:0000313" key="3">
    <source>
        <dbReference type="Proteomes" id="UP000298681"/>
    </source>
</evidence>
<proteinExistence type="predicted"/>
<dbReference type="AlphaFoldDB" id="A0A4Z1R209"/>
<dbReference type="Proteomes" id="UP000298681">
    <property type="component" value="Unassembled WGS sequence"/>
</dbReference>
<dbReference type="EMBL" id="SPUH01000001">
    <property type="protein sequence ID" value="TKS53552.1"/>
    <property type="molecule type" value="Genomic_DNA"/>
</dbReference>
<evidence type="ECO:0000313" key="2">
    <source>
        <dbReference type="EMBL" id="TKS53552.1"/>
    </source>
</evidence>
<gene>
    <name evidence="2" type="ORF">E4582_01345</name>
</gene>
<evidence type="ECO:0000256" key="1">
    <source>
        <dbReference type="SAM" id="Phobius"/>
    </source>
</evidence>
<reference evidence="2 3" key="1">
    <citation type="submission" date="2019-01" db="EMBL/GenBank/DDBJ databases">
        <authorList>
            <person name="Zhang S."/>
        </authorList>
    </citation>
    <scope>NUCLEOTIDE SEQUENCE [LARGE SCALE GENOMIC DNA]</scope>
    <source>
        <strain evidence="2 3">1626</strain>
    </source>
</reference>
<accession>A0A4Z1R209</accession>